<reference evidence="7" key="1">
    <citation type="submission" date="2019-10" db="EMBL/GenBank/DDBJ databases">
        <authorList>
            <person name="Zhang R."/>
            <person name="Pan Y."/>
            <person name="Wang J."/>
            <person name="Ma R."/>
            <person name="Yu S."/>
        </authorList>
    </citation>
    <scope>NUCLEOTIDE SEQUENCE</scope>
    <source>
        <strain evidence="7">LA-IB0</strain>
        <tissue evidence="7">Leaf</tissue>
    </source>
</reference>
<evidence type="ECO:0000256" key="5">
    <source>
        <dbReference type="ARBA" id="ARBA00023033"/>
    </source>
</evidence>
<evidence type="ECO:0000256" key="1">
    <source>
        <dbReference type="ARBA" id="ARBA00022617"/>
    </source>
</evidence>
<protein>
    <recommendedName>
        <fullName evidence="9">Cytochrome P450</fullName>
    </recommendedName>
</protein>
<dbReference type="GO" id="GO:0005506">
    <property type="term" value="F:iron ion binding"/>
    <property type="evidence" value="ECO:0007669"/>
    <property type="project" value="InterPro"/>
</dbReference>
<organism evidence="7 8">
    <name type="scientific">Buddleja alternifolia</name>
    <dbReference type="NCBI Taxonomy" id="168488"/>
    <lineage>
        <taxon>Eukaryota</taxon>
        <taxon>Viridiplantae</taxon>
        <taxon>Streptophyta</taxon>
        <taxon>Embryophyta</taxon>
        <taxon>Tracheophyta</taxon>
        <taxon>Spermatophyta</taxon>
        <taxon>Magnoliopsida</taxon>
        <taxon>eudicotyledons</taxon>
        <taxon>Gunneridae</taxon>
        <taxon>Pentapetalae</taxon>
        <taxon>asterids</taxon>
        <taxon>lamiids</taxon>
        <taxon>Lamiales</taxon>
        <taxon>Scrophulariaceae</taxon>
        <taxon>Buddlejeae</taxon>
        <taxon>Buddleja</taxon>
    </lineage>
</organism>
<proteinExistence type="predicted"/>
<keyword evidence="6" id="KW-0812">Transmembrane</keyword>
<feature type="transmembrane region" description="Helical" evidence="6">
    <location>
        <begin position="6"/>
        <end position="24"/>
    </location>
</feature>
<keyword evidence="8" id="KW-1185">Reference proteome</keyword>
<sequence>MEITLYSYASLTISFAIIFLIYKISAPGRRYRLPPSPAGAFPILGHLHLLKPPLHRNLHRLCQISGGPIISLKLGVRRAVVVSSPDLVEECFTKNNDVVFANRPNLLVDKYLGYNHTTMIGAPHGELWRNLRRIGAQEMLSTARLNAFAHIRQDEIKRLMANLYKLITPGGVGFSKVELRPKLHGMIFNVIMRTMAGKRYFSGDDDKEEAEGRRFQNVIREVFELSEASNPQDFLPLLRWIDYGGFTKKMRNAAKEMDEFFQGLVDEHRLEKMNTMIGGLLAQQESNPQFYSDQMIKGFLMVKLNSQRKNS</sequence>
<dbReference type="GO" id="GO:0004497">
    <property type="term" value="F:monooxygenase activity"/>
    <property type="evidence" value="ECO:0007669"/>
    <property type="project" value="UniProtKB-KW"/>
</dbReference>
<dbReference type="Pfam" id="PF00067">
    <property type="entry name" value="p450"/>
    <property type="match status" value="1"/>
</dbReference>
<evidence type="ECO:0000256" key="6">
    <source>
        <dbReference type="SAM" id="Phobius"/>
    </source>
</evidence>
<dbReference type="InterPro" id="IPR050651">
    <property type="entry name" value="Plant_Cytochrome_P450_Monoox"/>
</dbReference>
<name>A0AAV6XXR2_9LAMI</name>
<keyword evidence="3" id="KW-0560">Oxidoreductase</keyword>
<keyword evidence="6" id="KW-1133">Transmembrane helix</keyword>
<dbReference type="Proteomes" id="UP000826271">
    <property type="component" value="Unassembled WGS sequence"/>
</dbReference>
<keyword evidence="1" id="KW-0349">Heme</keyword>
<dbReference type="InterPro" id="IPR036396">
    <property type="entry name" value="Cyt_P450_sf"/>
</dbReference>
<comment type="caution">
    <text evidence="7">The sequence shown here is derived from an EMBL/GenBank/DDBJ whole genome shotgun (WGS) entry which is preliminary data.</text>
</comment>
<dbReference type="EMBL" id="WHWC01000002">
    <property type="protein sequence ID" value="KAG8387294.1"/>
    <property type="molecule type" value="Genomic_DNA"/>
</dbReference>
<keyword evidence="4" id="KW-0408">Iron</keyword>
<keyword evidence="2" id="KW-0479">Metal-binding</keyword>
<evidence type="ECO:0000256" key="3">
    <source>
        <dbReference type="ARBA" id="ARBA00023002"/>
    </source>
</evidence>
<evidence type="ECO:0008006" key="9">
    <source>
        <dbReference type="Google" id="ProtNLM"/>
    </source>
</evidence>
<evidence type="ECO:0000313" key="8">
    <source>
        <dbReference type="Proteomes" id="UP000826271"/>
    </source>
</evidence>
<dbReference type="GO" id="GO:0016705">
    <property type="term" value="F:oxidoreductase activity, acting on paired donors, with incorporation or reduction of molecular oxygen"/>
    <property type="evidence" value="ECO:0007669"/>
    <property type="project" value="InterPro"/>
</dbReference>
<keyword evidence="6" id="KW-0472">Membrane</keyword>
<dbReference type="Gene3D" id="1.10.630.10">
    <property type="entry name" value="Cytochrome P450"/>
    <property type="match status" value="1"/>
</dbReference>
<dbReference type="PANTHER" id="PTHR47947">
    <property type="entry name" value="CYTOCHROME P450 82C3-RELATED"/>
    <property type="match status" value="1"/>
</dbReference>
<dbReference type="InterPro" id="IPR001128">
    <property type="entry name" value="Cyt_P450"/>
</dbReference>
<gene>
    <name evidence="7" type="ORF">BUALT_Bualt02G0006400</name>
</gene>
<evidence type="ECO:0000313" key="7">
    <source>
        <dbReference type="EMBL" id="KAG8387294.1"/>
    </source>
</evidence>
<dbReference type="AlphaFoldDB" id="A0AAV6XXR2"/>
<dbReference type="GO" id="GO:0020037">
    <property type="term" value="F:heme binding"/>
    <property type="evidence" value="ECO:0007669"/>
    <property type="project" value="InterPro"/>
</dbReference>
<accession>A0AAV6XXR2</accession>
<evidence type="ECO:0000256" key="4">
    <source>
        <dbReference type="ARBA" id="ARBA00023004"/>
    </source>
</evidence>
<keyword evidence="5" id="KW-0503">Monooxygenase</keyword>
<evidence type="ECO:0000256" key="2">
    <source>
        <dbReference type="ARBA" id="ARBA00022723"/>
    </source>
</evidence>
<dbReference type="SUPFAM" id="SSF48264">
    <property type="entry name" value="Cytochrome P450"/>
    <property type="match status" value="1"/>
</dbReference>
<dbReference type="PANTHER" id="PTHR47947:SF57">
    <property type="entry name" value="CYTOCHROME P450 81F3-LIKE"/>
    <property type="match status" value="1"/>
</dbReference>